<feature type="domain" description="AAA+ ATPase" evidence="2">
    <location>
        <begin position="42"/>
        <end position="196"/>
    </location>
</feature>
<dbReference type="InterPro" id="IPR052026">
    <property type="entry name" value="ExeA_AAA_ATPase_DNA-bind"/>
</dbReference>
<dbReference type="RefSeq" id="WP_343813795.1">
    <property type="nucleotide sequence ID" value="NZ_BAAAFA010000001.1"/>
</dbReference>
<proteinExistence type="predicted"/>
<evidence type="ECO:0000256" key="1">
    <source>
        <dbReference type="SAM" id="MobiDB-lite"/>
    </source>
</evidence>
<dbReference type="InterPro" id="IPR003593">
    <property type="entry name" value="AAA+_ATPase"/>
</dbReference>
<organism evidence="3 4">
    <name type="scientific">Colwellia asteriadis</name>
    <dbReference type="NCBI Taxonomy" id="517723"/>
    <lineage>
        <taxon>Bacteria</taxon>
        <taxon>Pseudomonadati</taxon>
        <taxon>Pseudomonadota</taxon>
        <taxon>Gammaproteobacteria</taxon>
        <taxon>Alteromonadales</taxon>
        <taxon>Colwelliaceae</taxon>
        <taxon>Colwellia</taxon>
    </lineage>
</organism>
<dbReference type="InterPro" id="IPR049945">
    <property type="entry name" value="AAA_22"/>
</dbReference>
<dbReference type="PANTHER" id="PTHR35894:SF1">
    <property type="entry name" value="PHOSPHORIBULOKINASE _ URIDINE KINASE FAMILY"/>
    <property type="match status" value="1"/>
</dbReference>
<feature type="compositionally biased region" description="Polar residues" evidence="1">
    <location>
        <begin position="350"/>
        <end position="361"/>
    </location>
</feature>
<protein>
    <recommendedName>
        <fullName evidence="2">AAA+ ATPase domain-containing protein</fullName>
    </recommendedName>
</protein>
<dbReference type="InterPro" id="IPR027417">
    <property type="entry name" value="P-loop_NTPase"/>
</dbReference>
<name>A0ABN1L2X9_9GAMM</name>
<dbReference type="Pfam" id="PF13401">
    <property type="entry name" value="AAA_22"/>
    <property type="match status" value="1"/>
</dbReference>
<dbReference type="Pfam" id="PF16537">
    <property type="entry name" value="T2SSB"/>
    <property type="match status" value="1"/>
</dbReference>
<evidence type="ECO:0000259" key="2">
    <source>
        <dbReference type="SMART" id="SM00382"/>
    </source>
</evidence>
<dbReference type="CDD" id="cd00009">
    <property type="entry name" value="AAA"/>
    <property type="match status" value="1"/>
</dbReference>
<reference evidence="3 4" key="1">
    <citation type="journal article" date="2019" name="Int. J. Syst. Evol. Microbiol.">
        <title>The Global Catalogue of Microorganisms (GCM) 10K type strain sequencing project: providing services to taxonomists for standard genome sequencing and annotation.</title>
        <authorList>
            <consortium name="The Broad Institute Genomics Platform"/>
            <consortium name="The Broad Institute Genome Sequencing Center for Infectious Disease"/>
            <person name="Wu L."/>
            <person name="Ma J."/>
        </authorList>
    </citation>
    <scope>NUCLEOTIDE SEQUENCE [LARGE SCALE GENOMIC DNA]</scope>
    <source>
        <strain evidence="3 4">JCM 15608</strain>
    </source>
</reference>
<keyword evidence="4" id="KW-1185">Reference proteome</keyword>
<evidence type="ECO:0000313" key="4">
    <source>
        <dbReference type="Proteomes" id="UP001500021"/>
    </source>
</evidence>
<dbReference type="InterPro" id="IPR032389">
    <property type="entry name" value="GspB_C"/>
</dbReference>
<feature type="region of interest" description="Disordered" evidence="1">
    <location>
        <begin position="347"/>
        <end position="368"/>
    </location>
</feature>
<dbReference type="SUPFAM" id="SSF52540">
    <property type="entry name" value="P-loop containing nucleoside triphosphate hydrolases"/>
    <property type="match status" value="1"/>
</dbReference>
<evidence type="ECO:0000313" key="3">
    <source>
        <dbReference type="EMBL" id="GAA0810541.1"/>
    </source>
</evidence>
<comment type="caution">
    <text evidence="3">The sequence shown here is derived from an EMBL/GenBank/DDBJ whole genome shotgun (WGS) entry which is preliminary data.</text>
</comment>
<accession>A0ABN1L2X9</accession>
<dbReference type="Gene3D" id="3.40.50.300">
    <property type="entry name" value="P-loop containing nucleotide triphosphate hydrolases"/>
    <property type="match status" value="1"/>
</dbReference>
<gene>
    <name evidence="3" type="ORF">GCM10009111_01650</name>
</gene>
<dbReference type="SMART" id="SM00382">
    <property type="entry name" value="AAA"/>
    <property type="match status" value="1"/>
</dbReference>
<dbReference type="PANTHER" id="PTHR35894">
    <property type="entry name" value="GENERAL SECRETION PATHWAY PROTEIN A-RELATED"/>
    <property type="match status" value="1"/>
</dbReference>
<sequence length="551" mass="60552">MYRNFFSLSELPFSISPNPKYLFMSDRHKEALAHLTYGLSETGGFALLTGEVGTGKTTISRCLLEQLPENTQTAFILNPTLSSLELLATICDQLTLNYDKSAASLKTLTDKIFEKLLQNHQANINTVLIIDEAQHLQVEVLEQLRLLTNLETDTKKLLQVILIGQPELQQLLQRRDLRQLAQRITARYHLMPLTKAELALYVKHRLYIAGCQRVLFNAGALAKIHQLSQGIPRLINLLCHSALMHAYNNNDTIVSKKAVQKAAEHTLGDELYSGQKKSNSLGTVLATCSVITGVIAIGAVSFWLGQSESPLLVTPSLLSDKAVIEEATITEPLIELTATKNVYSEHSKSNENIANEPSAVQNTSSSTSSNSSEIAALLSVEQESSDIANVAPVDESGNESIRNAKAEEQSTVDNASPVEKADDYQVEGVDGTSPELLALFQAAVKETQQSANGNNHKPVEPAEHLSSVDRAYQKAQPLTQLSASFQQSLPSLHFTQHIYSSDGQGWVNVNGRDRYEGDSIANGLILEKILPQQVILTYQEQTFTMPALVHW</sequence>
<dbReference type="Proteomes" id="UP001500021">
    <property type="component" value="Unassembled WGS sequence"/>
</dbReference>
<dbReference type="EMBL" id="BAAAFA010000001">
    <property type="protein sequence ID" value="GAA0810541.1"/>
    <property type="molecule type" value="Genomic_DNA"/>
</dbReference>
<feature type="region of interest" description="Disordered" evidence="1">
    <location>
        <begin position="391"/>
        <end position="415"/>
    </location>
</feature>